<organism evidence="2 3">
    <name type="scientific">Luteipulveratus flavus</name>
    <dbReference type="NCBI Taxonomy" id="3031728"/>
    <lineage>
        <taxon>Bacteria</taxon>
        <taxon>Bacillati</taxon>
        <taxon>Actinomycetota</taxon>
        <taxon>Actinomycetes</taxon>
        <taxon>Micrococcales</taxon>
        <taxon>Dermacoccaceae</taxon>
        <taxon>Luteipulveratus</taxon>
    </lineage>
</organism>
<dbReference type="Proteomes" id="UP001528912">
    <property type="component" value="Unassembled WGS sequence"/>
</dbReference>
<protein>
    <submittedName>
        <fullName evidence="2">DUF3311 domain-containing protein</fullName>
    </submittedName>
</protein>
<name>A0ABT6C9R0_9MICO</name>
<reference evidence="2 3" key="1">
    <citation type="submission" date="2023-03" db="EMBL/GenBank/DDBJ databases">
        <title>YIM 133296 draft genome.</title>
        <authorList>
            <person name="Xiong L."/>
        </authorList>
    </citation>
    <scope>NUCLEOTIDE SEQUENCE [LARGE SCALE GENOMIC DNA]</scope>
    <source>
        <strain evidence="2 3">YIM 133296</strain>
    </source>
</reference>
<keyword evidence="1" id="KW-1133">Transmembrane helix</keyword>
<feature type="transmembrane region" description="Helical" evidence="1">
    <location>
        <begin position="16"/>
        <end position="39"/>
    </location>
</feature>
<keyword evidence="1" id="KW-0472">Membrane</keyword>
<accession>A0ABT6C9R0</accession>
<dbReference type="InterPro" id="IPR021741">
    <property type="entry name" value="DUF3311"/>
</dbReference>
<comment type="caution">
    <text evidence="2">The sequence shown here is derived from an EMBL/GenBank/DDBJ whole genome shotgun (WGS) entry which is preliminary data.</text>
</comment>
<feature type="transmembrane region" description="Helical" evidence="1">
    <location>
        <begin position="51"/>
        <end position="73"/>
    </location>
</feature>
<proteinExistence type="predicted"/>
<evidence type="ECO:0000313" key="2">
    <source>
        <dbReference type="EMBL" id="MDF8265082.1"/>
    </source>
</evidence>
<dbReference type="Pfam" id="PF11755">
    <property type="entry name" value="DUF3311"/>
    <property type="match status" value="1"/>
</dbReference>
<evidence type="ECO:0000313" key="3">
    <source>
        <dbReference type="Proteomes" id="UP001528912"/>
    </source>
</evidence>
<keyword evidence="3" id="KW-1185">Reference proteome</keyword>
<keyword evidence="1" id="KW-0812">Transmembrane</keyword>
<dbReference type="EMBL" id="JAROAV010000031">
    <property type="protein sequence ID" value="MDF8265082.1"/>
    <property type="molecule type" value="Genomic_DNA"/>
</dbReference>
<gene>
    <name evidence="2" type="ORF">P4R38_12570</name>
</gene>
<dbReference type="RefSeq" id="WP_275238398.1">
    <property type="nucleotide sequence ID" value="NZ_JARFJC010000025.1"/>
</dbReference>
<sequence>MTQHENPDQAPPANTGLLWVAGVLLLIPMLALVPVGWYAKKDPVLWGFPFFIWYQLMWVFLCSACTLAAYALVKKARPHVPMRTSAHLDPEGDH</sequence>
<evidence type="ECO:0000256" key="1">
    <source>
        <dbReference type="SAM" id="Phobius"/>
    </source>
</evidence>